<dbReference type="Proteomes" id="UP000041254">
    <property type="component" value="Unassembled WGS sequence"/>
</dbReference>
<feature type="transmembrane region" description="Helical" evidence="1">
    <location>
        <begin position="317"/>
        <end position="337"/>
    </location>
</feature>
<dbReference type="InParanoid" id="A0A0G4FAP2"/>
<feature type="transmembrane region" description="Helical" evidence="1">
    <location>
        <begin position="358"/>
        <end position="385"/>
    </location>
</feature>
<feature type="transmembrane region" description="Helical" evidence="1">
    <location>
        <begin position="167"/>
        <end position="187"/>
    </location>
</feature>
<feature type="transmembrane region" description="Helical" evidence="1">
    <location>
        <begin position="41"/>
        <end position="63"/>
    </location>
</feature>
<feature type="transmembrane region" description="Helical" evidence="1">
    <location>
        <begin position="262"/>
        <end position="281"/>
    </location>
</feature>
<keyword evidence="3" id="KW-1185">Reference proteome</keyword>
<organism evidence="2 3">
    <name type="scientific">Vitrella brassicaformis (strain CCMP3155)</name>
    <dbReference type="NCBI Taxonomy" id="1169540"/>
    <lineage>
        <taxon>Eukaryota</taxon>
        <taxon>Sar</taxon>
        <taxon>Alveolata</taxon>
        <taxon>Colpodellida</taxon>
        <taxon>Vitrellaceae</taxon>
        <taxon>Vitrella</taxon>
    </lineage>
</organism>
<evidence type="ECO:0000256" key="1">
    <source>
        <dbReference type="SAM" id="Phobius"/>
    </source>
</evidence>
<accession>A0A0G4FAP2</accession>
<proteinExistence type="predicted"/>
<evidence type="ECO:0000313" key="3">
    <source>
        <dbReference type="Proteomes" id="UP000041254"/>
    </source>
</evidence>
<sequence length="418" mass="42447">MQLSAEASIAGAYLVSCCVFQLLTTIIFPLLPLFASPSHMGGSLLVSCDSVTSLLSALCVGTRGRSVAADDVHRLWGVYFAVLSASALLVGVLGVAATHSTALWCVIAIKATLGICSGVVDVIGRAVVLLLPSPITVLVCVEYLEAAMYVVGPLLGGLLAHTHEGDLGAAFSVMTAVFLCPLLPLLLPRTDIKKGGNSTAAGGGCGPQADGSSIVSWRGLLSIMPWCSVSMLTLAMALPPLFGVIVGSDHTHHHSTYLDRGIALALPPLSNALCAVALACTMMDDGREGGRPAMACGGMGVGASLLMVCCWPGSMTVGFTCAGGCLALVLVPALPCIQQQLARMKRGCGGADGSRMDYALLASSVSVVCELTGEGFVAVGCAWAVDKVGIEAVLGGLGVVFGGLSVGVMAYVYPSLCG</sequence>
<gene>
    <name evidence="2" type="ORF">Vbra_8958</name>
</gene>
<evidence type="ECO:0000313" key="2">
    <source>
        <dbReference type="EMBL" id="CEM09978.1"/>
    </source>
</evidence>
<name>A0A0G4FAP2_VITBC</name>
<keyword evidence="1" id="KW-0812">Transmembrane</keyword>
<keyword evidence="1" id="KW-0472">Membrane</keyword>
<dbReference type="AlphaFoldDB" id="A0A0G4FAP2"/>
<protein>
    <submittedName>
        <fullName evidence="2">Uncharacterized protein</fullName>
    </submittedName>
</protein>
<keyword evidence="1" id="KW-1133">Transmembrane helix</keyword>
<feature type="transmembrane region" description="Helical" evidence="1">
    <location>
        <begin position="135"/>
        <end position="155"/>
    </location>
</feature>
<dbReference type="EMBL" id="CDMY01000398">
    <property type="protein sequence ID" value="CEM09978.1"/>
    <property type="molecule type" value="Genomic_DNA"/>
</dbReference>
<feature type="transmembrane region" description="Helical" evidence="1">
    <location>
        <begin position="101"/>
        <end position="123"/>
    </location>
</feature>
<feature type="transmembrane region" description="Helical" evidence="1">
    <location>
        <begin position="293"/>
        <end position="311"/>
    </location>
</feature>
<feature type="transmembrane region" description="Helical" evidence="1">
    <location>
        <begin position="75"/>
        <end position="95"/>
    </location>
</feature>
<feature type="transmembrane region" description="Helical" evidence="1">
    <location>
        <begin position="391"/>
        <end position="413"/>
    </location>
</feature>
<dbReference type="VEuPathDB" id="CryptoDB:Vbra_8958"/>
<feature type="transmembrane region" description="Helical" evidence="1">
    <location>
        <begin position="12"/>
        <end position="35"/>
    </location>
</feature>
<feature type="transmembrane region" description="Helical" evidence="1">
    <location>
        <begin position="223"/>
        <end position="242"/>
    </location>
</feature>
<reference evidence="2 3" key="1">
    <citation type="submission" date="2014-11" db="EMBL/GenBank/DDBJ databases">
        <authorList>
            <person name="Zhu J."/>
            <person name="Qi W."/>
            <person name="Song R."/>
        </authorList>
    </citation>
    <scope>NUCLEOTIDE SEQUENCE [LARGE SCALE GENOMIC DNA]</scope>
</reference>